<evidence type="ECO:0000256" key="1">
    <source>
        <dbReference type="RuleBase" id="RU003651"/>
    </source>
</evidence>
<reference evidence="3 4" key="1">
    <citation type="submission" date="2018-03" db="EMBL/GenBank/DDBJ databases">
        <authorList>
            <person name="Fogelqvist J."/>
        </authorList>
    </citation>
    <scope>NUCLEOTIDE SEQUENCE [LARGE SCALE GENOMIC DNA]</scope>
</reference>
<gene>
    <name evidence="3" type="ORF">PLBR_LOCUS1824</name>
</gene>
<protein>
    <recommendedName>
        <fullName evidence="2">AAA+ ATPase domain-containing protein</fullName>
    </recommendedName>
</protein>
<sequence>MCVFELCNPPGWASTTRRTHRSGLLFTRVLTHAAIRQDAPWCVGVRQSQQFRSCRCPESLARRHRMERRLLHIDVVVAGREVCVPDDVADMPSGSTVLLASSPLPLIATVVGTVGKVVSLGEALVSALDTTTSSIAVSRVVTGAVPVAKTVAVRPIQPEITPDLMTTLLHGTVVVPGHCIPVGFMDSHIHIISVNGSNDCLAQPARVAHESKIVFQGPSDPPPSAFPTGIAQLDAIMSGATEFTGVIVETPDAVTLKAPVHTISVPSLFAAFRGEGERLLREHFDKICQARPRAVLLDQIEILSSPSNASERLSGALARNLDDLYVSGLPIVIVAPVTSSSLVPRLLRRSLRLDRVIQVRLPDADARRKALLDMGADSSHADFVSNLSCGMSFDDLRRLLRDACLNAIGRGAERANLDDWKSVLDRKQLKPVIRASELKGADDVLARLRLAVLTPLTNPSPYQRLGIRPPRGVLLYGPAGVGKTTLAMAIASEARATVFEARGCDLVSAVVGDSERAIRDLFARARRASPAIILIDQVEAIAPRRGAGGSRTHDRILSCLLTEMDGVSSVDPAPVVIIATTSIRGALDDALIRPGRLDHQIELGLPEETARLDILLSLTKSIPLAPDVDLASLSSTPTASFSPADLQGLCGEAALAALRRDMDSRCVSRCDFDSALRLLRLRSAKMPT</sequence>
<keyword evidence="3" id="KW-0496">Mitochondrion</keyword>
<dbReference type="InterPro" id="IPR027417">
    <property type="entry name" value="P-loop_NTPase"/>
</dbReference>
<organism evidence="3 4">
    <name type="scientific">Plasmodiophora brassicae</name>
    <name type="common">Clubroot disease agent</name>
    <dbReference type="NCBI Taxonomy" id="37360"/>
    <lineage>
        <taxon>Eukaryota</taxon>
        <taxon>Sar</taxon>
        <taxon>Rhizaria</taxon>
        <taxon>Endomyxa</taxon>
        <taxon>Phytomyxea</taxon>
        <taxon>Plasmodiophorida</taxon>
        <taxon>Plasmodiophoridae</taxon>
        <taxon>Plasmodiophora</taxon>
    </lineage>
</organism>
<dbReference type="SUPFAM" id="SSF52540">
    <property type="entry name" value="P-loop containing nucleoside triphosphate hydrolases"/>
    <property type="match status" value="2"/>
</dbReference>
<evidence type="ECO:0000313" key="3">
    <source>
        <dbReference type="EMBL" id="SPQ94609.1"/>
    </source>
</evidence>
<evidence type="ECO:0000259" key="2">
    <source>
        <dbReference type="SMART" id="SM00382"/>
    </source>
</evidence>
<dbReference type="AlphaFoldDB" id="A0A3P3Y356"/>
<accession>A0A3P3Y356</accession>
<dbReference type="PROSITE" id="PS00674">
    <property type="entry name" value="AAA"/>
    <property type="match status" value="1"/>
</dbReference>
<dbReference type="Proteomes" id="UP000290189">
    <property type="component" value="Unassembled WGS sequence"/>
</dbReference>
<dbReference type="Gene3D" id="1.10.8.60">
    <property type="match status" value="2"/>
</dbReference>
<dbReference type="EMBL" id="OVEO01000003">
    <property type="protein sequence ID" value="SPQ94609.1"/>
    <property type="molecule type" value="Genomic_DNA"/>
</dbReference>
<dbReference type="SMART" id="SM00382">
    <property type="entry name" value="AAA"/>
    <property type="match status" value="1"/>
</dbReference>
<dbReference type="GO" id="GO:0005524">
    <property type="term" value="F:ATP binding"/>
    <property type="evidence" value="ECO:0007669"/>
    <property type="project" value="UniProtKB-KW"/>
</dbReference>
<evidence type="ECO:0000313" key="4">
    <source>
        <dbReference type="Proteomes" id="UP000290189"/>
    </source>
</evidence>
<geneLocation type="mitochondrion" evidence="3"/>
<keyword evidence="1" id="KW-0547">Nucleotide-binding</keyword>
<dbReference type="Gene3D" id="3.40.50.300">
    <property type="entry name" value="P-loop containing nucleotide triphosphate hydrolases"/>
    <property type="match status" value="2"/>
</dbReference>
<dbReference type="InterPro" id="IPR050168">
    <property type="entry name" value="AAA_ATPase_domain"/>
</dbReference>
<dbReference type="PANTHER" id="PTHR23077">
    <property type="entry name" value="AAA-FAMILY ATPASE"/>
    <property type="match status" value="1"/>
</dbReference>
<dbReference type="Pfam" id="PF00004">
    <property type="entry name" value="AAA"/>
    <property type="match status" value="2"/>
</dbReference>
<dbReference type="GO" id="GO:0016887">
    <property type="term" value="F:ATP hydrolysis activity"/>
    <property type="evidence" value="ECO:0007669"/>
    <property type="project" value="InterPro"/>
</dbReference>
<proteinExistence type="inferred from homology"/>
<dbReference type="Pfam" id="PF17862">
    <property type="entry name" value="AAA_lid_3"/>
    <property type="match status" value="1"/>
</dbReference>
<dbReference type="PANTHER" id="PTHR23077:SF117">
    <property type="entry name" value="AAA+ ATPASE DOMAIN-CONTAINING PROTEIN"/>
    <property type="match status" value="1"/>
</dbReference>
<dbReference type="FunFam" id="3.40.50.300:FF:001921">
    <property type="entry name" value="AAA ATPase domain-containing protein"/>
    <property type="match status" value="1"/>
</dbReference>
<name>A0A3P3Y356_PLABS</name>
<dbReference type="InterPro" id="IPR041569">
    <property type="entry name" value="AAA_lid_3"/>
</dbReference>
<feature type="domain" description="AAA+ ATPase" evidence="2">
    <location>
        <begin position="469"/>
        <end position="607"/>
    </location>
</feature>
<keyword evidence="1" id="KW-0067">ATP-binding</keyword>
<dbReference type="InterPro" id="IPR003593">
    <property type="entry name" value="AAA+_ATPase"/>
</dbReference>
<dbReference type="InterPro" id="IPR003959">
    <property type="entry name" value="ATPase_AAA_core"/>
</dbReference>
<comment type="similarity">
    <text evidence="1">Belongs to the AAA ATPase family.</text>
</comment>
<dbReference type="InterPro" id="IPR003960">
    <property type="entry name" value="ATPase_AAA_CS"/>
</dbReference>